<dbReference type="RefSeq" id="WP_146924947.1">
    <property type="nucleotide sequence ID" value="NZ_BJUY01000035.1"/>
</dbReference>
<accession>A0A511AVH6</accession>
<protein>
    <submittedName>
        <fullName evidence="1">Uncharacterized protein</fullName>
    </submittedName>
</protein>
<organism evidence="1 2">
    <name type="scientific">Alkalibacterium kapii</name>
    <dbReference type="NCBI Taxonomy" id="426704"/>
    <lineage>
        <taxon>Bacteria</taxon>
        <taxon>Bacillati</taxon>
        <taxon>Bacillota</taxon>
        <taxon>Bacilli</taxon>
        <taxon>Lactobacillales</taxon>
        <taxon>Carnobacteriaceae</taxon>
        <taxon>Alkalibacterium</taxon>
    </lineage>
</organism>
<dbReference type="Gene3D" id="3.90.1300.10">
    <property type="entry name" value="Amidase signature (AS) domain"/>
    <property type="match status" value="1"/>
</dbReference>
<dbReference type="Proteomes" id="UP000321662">
    <property type="component" value="Unassembled WGS sequence"/>
</dbReference>
<name>A0A511AVH6_9LACT</name>
<evidence type="ECO:0000313" key="1">
    <source>
        <dbReference type="EMBL" id="GEK92144.1"/>
    </source>
</evidence>
<dbReference type="SUPFAM" id="SSF75304">
    <property type="entry name" value="Amidase signature (AS) enzymes"/>
    <property type="match status" value="1"/>
</dbReference>
<keyword evidence="2" id="KW-1185">Reference proteome</keyword>
<dbReference type="InterPro" id="IPR036928">
    <property type="entry name" value="AS_sf"/>
</dbReference>
<proteinExistence type="predicted"/>
<sequence length="340" mass="37563">MNTDDIRYLAKKSFIALQNPYHSVVKVYPQIIDKVSSIPFSYVGVKNRPEIPHSLLDIFEATGRYGLHTIDNYSLGGRAIDVKIKNPITGSPMTGSSSGTAINVLTGINDLGIGTDGGGSVLAPAMSLNLFSFISPAICKEHTSKFVKHSTDSHSFTPSIGFITREFEELKQAIQVISPNPILKDDNKQKKILILNDIDQIDSLKSYDIKTAEINLNNSRESLITFLEKNLTKYDMILSKEGPVDFQGLGDTVLGHMGNKAVAHQHKGNKGLIRVANMAGAAAVTIPTRDHATSCILLCNDSPQNVWTMLELASKLSLQQDELLKQYFMNFDHYFSEEFR</sequence>
<dbReference type="AlphaFoldDB" id="A0A511AVH6"/>
<reference evidence="1 2" key="1">
    <citation type="submission" date="2019-07" db="EMBL/GenBank/DDBJ databases">
        <title>Whole genome shotgun sequence of Alkalibacterium kapii NBRC 103247.</title>
        <authorList>
            <person name="Hosoyama A."/>
            <person name="Uohara A."/>
            <person name="Ohji S."/>
            <person name="Ichikawa N."/>
        </authorList>
    </citation>
    <scope>NUCLEOTIDE SEQUENCE [LARGE SCALE GENOMIC DNA]</scope>
    <source>
        <strain evidence="1 2">NBRC 103247</strain>
    </source>
</reference>
<comment type="caution">
    <text evidence="1">The sequence shown here is derived from an EMBL/GenBank/DDBJ whole genome shotgun (WGS) entry which is preliminary data.</text>
</comment>
<dbReference type="EMBL" id="BJUY01000035">
    <property type="protein sequence ID" value="GEK92144.1"/>
    <property type="molecule type" value="Genomic_DNA"/>
</dbReference>
<dbReference type="OrthoDB" id="3194737at2"/>
<gene>
    <name evidence="1" type="ORF">AKA01nite_17660</name>
</gene>
<evidence type="ECO:0000313" key="2">
    <source>
        <dbReference type="Proteomes" id="UP000321662"/>
    </source>
</evidence>